<dbReference type="HOGENOM" id="CLU_020030_3_1_1"/>
<dbReference type="GO" id="GO:0008270">
    <property type="term" value="F:zinc ion binding"/>
    <property type="evidence" value="ECO:0007669"/>
    <property type="project" value="InterPro"/>
</dbReference>
<dbReference type="InterPro" id="IPR001138">
    <property type="entry name" value="Zn2Cys6_DnaBD"/>
</dbReference>
<feature type="compositionally biased region" description="Low complexity" evidence="7">
    <location>
        <begin position="8"/>
        <end position="27"/>
    </location>
</feature>
<dbReference type="InterPro" id="IPR036864">
    <property type="entry name" value="Zn2-C6_fun-type_DNA-bd_sf"/>
</dbReference>
<dbReference type="KEGG" id="cthr:CTHT_0072060"/>
<evidence type="ECO:0000313" key="9">
    <source>
        <dbReference type="EMBL" id="EGS17850.1"/>
    </source>
</evidence>
<evidence type="ECO:0000313" key="10">
    <source>
        <dbReference type="Proteomes" id="UP000008066"/>
    </source>
</evidence>
<evidence type="ECO:0000256" key="5">
    <source>
        <dbReference type="ARBA" id="ARBA00023163"/>
    </source>
</evidence>
<dbReference type="RefSeq" id="XP_006697468.1">
    <property type="nucleotide sequence ID" value="XM_006697405.1"/>
</dbReference>
<evidence type="ECO:0000256" key="7">
    <source>
        <dbReference type="SAM" id="MobiDB-lite"/>
    </source>
</evidence>
<dbReference type="InterPro" id="IPR021858">
    <property type="entry name" value="Fun_TF"/>
</dbReference>
<feature type="domain" description="Zn(2)-C6 fungal-type" evidence="8">
    <location>
        <begin position="33"/>
        <end position="61"/>
    </location>
</feature>
<gene>
    <name evidence="9" type="ORF">CTHT_0072060</name>
</gene>
<dbReference type="Gene3D" id="4.10.240.10">
    <property type="entry name" value="Zn(2)-C6 fungal-type DNA-binding domain"/>
    <property type="match status" value="1"/>
</dbReference>
<dbReference type="PANTHER" id="PTHR37534:SF51">
    <property type="entry name" value="ACRIFLAVINE SENSITIVITY CONTROL PROTEIN ACR-2"/>
    <property type="match status" value="1"/>
</dbReference>
<accession>G0SFT5</accession>
<dbReference type="eggNOG" id="ENOG502SI0U">
    <property type="taxonomic scope" value="Eukaryota"/>
</dbReference>
<dbReference type="GO" id="GO:0000981">
    <property type="term" value="F:DNA-binding transcription factor activity, RNA polymerase II-specific"/>
    <property type="evidence" value="ECO:0007669"/>
    <property type="project" value="InterPro"/>
</dbReference>
<dbReference type="PANTHER" id="PTHR37534">
    <property type="entry name" value="TRANSCRIPTIONAL ACTIVATOR PROTEIN UGA3"/>
    <property type="match status" value="1"/>
</dbReference>
<dbReference type="GeneID" id="18261244"/>
<comment type="subcellular location">
    <subcellularLocation>
        <location evidence="1">Nucleus</location>
    </subcellularLocation>
</comment>
<name>G0SFT5_CHATD</name>
<dbReference type="OrthoDB" id="5380854at2759"/>
<evidence type="ECO:0000256" key="1">
    <source>
        <dbReference type="ARBA" id="ARBA00004123"/>
    </source>
</evidence>
<evidence type="ECO:0000259" key="8">
    <source>
        <dbReference type="PROSITE" id="PS50048"/>
    </source>
</evidence>
<dbReference type="GO" id="GO:0005634">
    <property type="term" value="C:nucleus"/>
    <property type="evidence" value="ECO:0007669"/>
    <property type="project" value="UniProtKB-SubCell"/>
</dbReference>
<keyword evidence="6" id="KW-0539">Nucleus</keyword>
<keyword evidence="3" id="KW-0805">Transcription regulation</keyword>
<dbReference type="AlphaFoldDB" id="G0SFT5"/>
<dbReference type="EMBL" id="GL988047">
    <property type="protein sequence ID" value="EGS17850.1"/>
    <property type="molecule type" value="Genomic_DNA"/>
</dbReference>
<dbReference type="SUPFAM" id="SSF57701">
    <property type="entry name" value="Zn2/Cys6 DNA-binding domain"/>
    <property type="match status" value="1"/>
</dbReference>
<keyword evidence="2" id="KW-0862">Zinc</keyword>
<dbReference type="SMART" id="SM00066">
    <property type="entry name" value="GAL4"/>
    <property type="match status" value="1"/>
</dbReference>
<evidence type="ECO:0000256" key="6">
    <source>
        <dbReference type="ARBA" id="ARBA00023242"/>
    </source>
</evidence>
<dbReference type="Pfam" id="PF11951">
    <property type="entry name" value="Fungal_trans_2"/>
    <property type="match status" value="1"/>
</dbReference>
<dbReference type="Proteomes" id="UP000008066">
    <property type="component" value="Unassembled WGS sequence"/>
</dbReference>
<dbReference type="GO" id="GO:0045944">
    <property type="term" value="P:positive regulation of transcription by RNA polymerase II"/>
    <property type="evidence" value="ECO:0007669"/>
    <property type="project" value="TreeGrafter"/>
</dbReference>
<organism evidence="10">
    <name type="scientific">Chaetomium thermophilum (strain DSM 1495 / CBS 144.50 / IMI 039719)</name>
    <name type="common">Thermochaetoides thermophila</name>
    <dbReference type="NCBI Taxonomy" id="759272"/>
    <lineage>
        <taxon>Eukaryota</taxon>
        <taxon>Fungi</taxon>
        <taxon>Dikarya</taxon>
        <taxon>Ascomycota</taxon>
        <taxon>Pezizomycotina</taxon>
        <taxon>Sordariomycetes</taxon>
        <taxon>Sordariomycetidae</taxon>
        <taxon>Sordariales</taxon>
        <taxon>Chaetomiaceae</taxon>
        <taxon>Thermochaetoides</taxon>
    </lineage>
</organism>
<dbReference type="STRING" id="759272.G0SFT5"/>
<keyword evidence="4" id="KW-0238">DNA-binding</keyword>
<keyword evidence="10" id="KW-1185">Reference proteome</keyword>
<dbReference type="GO" id="GO:0000976">
    <property type="term" value="F:transcription cis-regulatory region binding"/>
    <property type="evidence" value="ECO:0007669"/>
    <property type="project" value="TreeGrafter"/>
</dbReference>
<sequence length="504" mass="55523">MPGPSRVSAGALSAPASTSTALRPASSQSCSPPCYNCRRRRLRCDRSRPTCRKCWVSGEECLGYGTVLRWANGPAIRGKLAGGRFGSPPPITSPREPDENEALVLHQTLLDPLLATLDKKSRHYIHHFATAVCQDLVSVDQHDRNPFRTLVPLSGKFDFLEAIIVATGAMHMASLHGSRQTYQPSRTELIDALVAKDKAIRLLRTTISDLMSRPENQAMVLAATVFLINVDLIDSGKGGWQAHIEAATALMSSVHQLAQMMDPSLVTLVDAIAADCLTYRVLSAAISGVALPPRAEKELVDLFSILKRAEPYSYHCCPPDILRIILSASCLGDEGRIEAALMLFQQARTFDVVNWVYSIRGLSPNDDLPVRVSIALAHRATACLYVLLAVPEAATGSLSPDMLVEEVLNHLAGVPIDHVLLKGTVWPTFMAGAQTDNPKQRQWCIERLEAVWARNPWICPWGYIRTAIEMLNRLWQARDSNPAGPEKTNWLQEVRSMRDKCLIV</sequence>
<dbReference type="Pfam" id="PF00172">
    <property type="entry name" value="Zn_clus"/>
    <property type="match status" value="1"/>
</dbReference>
<proteinExistence type="predicted"/>
<feature type="region of interest" description="Disordered" evidence="7">
    <location>
        <begin position="1"/>
        <end position="32"/>
    </location>
</feature>
<dbReference type="OMA" id="KQKAMGH"/>
<reference evidence="9 10" key="1">
    <citation type="journal article" date="2011" name="Cell">
        <title>Insight into structure and assembly of the nuclear pore complex by utilizing the genome of a eukaryotic thermophile.</title>
        <authorList>
            <person name="Amlacher S."/>
            <person name="Sarges P."/>
            <person name="Flemming D."/>
            <person name="van Noort V."/>
            <person name="Kunze R."/>
            <person name="Devos D.P."/>
            <person name="Arumugam M."/>
            <person name="Bork P."/>
            <person name="Hurt E."/>
        </authorList>
    </citation>
    <scope>NUCLEOTIDE SEQUENCE [LARGE SCALE GENOMIC DNA]</scope>
    <source>
        <strain evidence="10">DSM 1495 / CBS 144.50 / IMI 039719</strain>
    </source>
</reference>
<dbReference type="PROSITE" id="PS50048">
    <property type="entry name" value="ZN2_CY6_FUNGAL_2"/>
    <property type="match status" value="1"/>
</dbReference>
<evidence type="ECO:0000256" key="2">
    <source>
        <dbReference type="ARBA" id="ARBA00022833"/>
    </source>
</evidence>
<dbReference type="PROSITE" id="PS00463">
    <property type="entry name" value="ZN2_CY6_FUNGAL_1"/>
    <property type="match status" value="1"/>
</dbReference>
<keyword evidence="5" id="KW-0804">Transcription</keyword>
<evidence type="ECO:0000256" key="4">
    <source>
        <dbReference type="ARBA" id="ARBA00023125"/>
    </source>
</evidence>
<protein>
    <recommendedName>
        <fullName evidence="8">Zn(2)-C6 fungal-type domain-containing protein</fullName>
    </recommendedName>
</protein>
<evidence type="ECO:0000256" key="3">
    <source>
        <dbReference type="ARBA" id="ARBA00023015"/>
    </source>
</evidence>